<evidence type="ECO:0000256" key="3">
    <source>
        <dbReference type="ARBA" id="ARBA00023274"/>
    </source>
</evidence>
<evidence type="ECO:0000313" key="6">
    <source>
        <dbReference type="EMBL" id="PFG74235.1"/>
    </source>
</evidence>
<organism evidence="6 7">
    <name type="scientific">Tepidiforma thermophila (strain KCTC 52669 / CGMCC 1.13589 / G233)</name>
    <dbReference type="NCBI Taxonomy" id="2761530"/>
    <lineage>
        <taxon>Bacteria</taxon>
        <taxon>Bacillati</taxon>
        <taxon>Chloroflexota</taxon>
        <taxon>Tepidiformia</taxon>
        <taxon>Tepidiformales</taxon>
        <taxon>Tepidiformaceae</taxon>
        <taxon>Tepidiforma</taxon>
    </lineage>
</organism>
<evidence type="ECO:0000256" key="1">
    <source>
        <dbReference type="ARBA" id="ARBA00008560"/>
    </source>
</evidence>
<dbReference type="InterPro" id="IPR011332">
    <property type="entry name" value="Ribosomal_zn-bd"/>
</dbReference>
<dbReference type="GO" id="GO:0015934">
    <property type="term" value="C:large ribosomal subunit"/>
    <property type="evidence" value="ECO:0007669"/>
    <property type="project" value="InterPro"/>
</dbReference>
<dbReference type="Proteomes" id="UP000223071">
    <property type="component" value="Unassembled WGS sequence"/>
</dbReference>
<gene>
    <name evidence="5" type="primary">rpmF</name>
    <name evidence="6" type="ORF">A9A59_1448</name>
</gene>
<evidence type="ECO:0000256" key="4">
    <source>
        <dbReference type="ARBA" id="ARBA00035178"/>
    </source>
</evidence>
<name>A0A2A9HGV1_TEPT2</name>
<dbReference type="RefSeq" id="WP_098503635.1">
    <property type="nucleotide sequence ID" value="NZ_PDJQ01000001.1"/>
</dbReference>
<keyword evidence="3 5" id="KW-0687">Ribonucleoprotein</keyword>
<dbReference type="GO" id="GO:0006412">
    <property type="term" value="P:translation"/>
    <property type="evidence" value="ECO:0007669"/>
    <property type="project" value="UniProtKB-UniRule"/>
</dbReference>
<evidence type="ECO:0000256" key="2">
    <source>
        <dbReference type="ARBA" id="ARBA00022980"/>
    </source>
</evidence>
<sequence>MPPLPKRKYAASRQGKRRSHLKLKMPHIIDCPRCKSPRLAHHACPICGTYRGREVIQLPEPDLD</sequence>
<dbReference type="Pfam" id="PF01783">
    <property type="entry name" value="Ribosomal_L32p"/>
    <property type="match status" value="1"/>
</dbReference>
<evidence type="ECO:0000313" key="7">
    <source>
        <dbReference type="Proteomes" id="UP000223071"/>
    </source>
</evidence>
<accession>A0A2A9HGV1</accession>
<dbReference type="EMBL" id="PDJQ01000001">
    <property type="protein sequence ID" value="PFG74235.1"/>
    <property type="molecule type" value="Genomic_DNA"/>
</dbReference>
<protein>
    <recommendedName>
        <fullName evidence="4 5">Large ribosomal subunit protein bL32</fullName>
    </recommendedName>
</protein>
<keyword evidence="2 5" id="KW-0689">Ribosomal protein</keyword>
<dbReference type="NCBIfam" id="TIGR01031">
    <property type="entry name" value="rpmF_bact"/>
    <property type="match status" value="1"/>
</dbReference>
<keyword evidence="7" id="KW-1185">Reference proteome</keyword>
<proteinExistence type="inferred from homology"/>
<dbReference type="GO" id="GO:0003735">
    <property type="term" value="F:structural constituent of ribosome"/>
    <property type="evidence" value="ECO:0007669"/>
    <property type="project" value="InterPro"/>
</dbReference>
<dbReference type="HAMAP" id="MF_00340">
    <property type="entry name" value="Ribosomal_bL32"/>
    <property type="match status" value="1"/>
</dbReference>
<dbReference type="InterPro" id="IPR044957">
    <property type="entry name" value="Ribosomal_bL32_bact"/>
</dbReference>
<dbReference type="SUPFAM" id="SSF57829">
    <property type="entry name" value="Zn-binding ribosomal proteins"/>
    <property type="match status" value="1"/>
</dbReference>
<dbReference type="PANTHER" id="PTHR35534">
    <property type="entry name" value="50S RIBOSOMAL PROTEIN L32"/>
    <property type="match status" value="1"/>
</dbReference>
<dbReference type="AlphaFoldDB" id="A0A2A9HGV1"/>
<evidence type="ECO:0000256" key="5">
    <source>
        <dbReference type="HAMAP-Rule" id="MF_00340"/>
    </source>
</evidence>
<comment type="similarity">
    <text evidence="1 5">Belongs to the bacterial ribosomal protein bL32 family.</text>
</comment>
<dbReference type="PANTHER" id="PTHR35534:SF1">
    <property type="entry name" value="LARGE RIBOSOMAL SUBUNIT PROTEIN BL32"/>
    <property type="match status" value="1"/>
</dbReference>
<dbReference type="InterPro" id="IPR002677">
    <property type="entry name" value="Ribosomal_bL32"/>
</dbReference>
<comment type="caution">
    <text evidence="6">The sequence shown here is derived from an EMBL/GenBank/DDBJ whole genome shotgun (WGS) entry which is preliminary data.</text>
</comment>
<reference evidence="6 7" key="1">
    <citation type="submission" date="2017-09" db="EMBL/GenBank/DDBJ databases">
        <title>Sequencing the genomes of two abundant thermophiles in Great Basin hot springs: Thermocrinis jamiesonii and novel Chloroflexi Thermoflexus hugenholtzii.</title>
        <authorList>
            <person name="Hedlund B."/>
        </authorList>
    </citation>
    <scope>NUCLEOTIDE SEQUENCE [LARGE SCALE GENOMIC DNA]</scope>
    <source>
        <strain evidence="6 7">G233</strain>
    </source>
</reference>